<dbReference type="EMBL" id="LGRX02021971">
    <property type="protein sequence ID" value="KAK3256095.1"/>
    <property type="molecule type" value="Genomic_DNA"/>
</dbReference>
<gene>
    <name evidence="1" type="ORF">CYMTET_34748</name>
</gene>
<sequence>MSHGSEPPGHSGIKVDGLMDLKLVGKDNPYKYVRAEVSKVFKEVDKRLPEAMRESHRVANPKSVASEMLELAFKRKQK</sequence>
<keyword evidence="2" id="KW-1185">Reference proteome</keyword>
<protein>
    <submittedName>
        <fullName evidence="1">Uncharacterized protein</fullName>
    </submittedName>
</protein>
<name>A0AAE0FAN1_9CHLO</name>
<dbReference type="Proteomes" id="UP001190700">
    <property type="component" value="Unassembled WGS sequence"/>
</dbReference>
<proteinExistence type="predicted"/>
<accession>A0AAE0FAN1</accession>
<comment type="caution">
    <text evidence="1">The sequence shown here is derived from an EMBL/GenBank/DDBJ whole genome shotgun (WGS) entry which is preliminary data.</text>
</comment>
<organism evidence="1 2">
    <name type="scientific">Cymbomonas tetramitiformis</name>
    <dbReference type="NCBI Taxonomy" id="36881"/>
    <lineage>
        <taxon>Eukaryota</taxon>
        <taxon>Viridiplantae</taxon>
        <taxon>Chlorophyta</taxon>
        <taxon>Pyramimonadophyceae</taxon>
        <taxon>Pyramimonadales</taxon>
        <taxon>Pyramimonadaceae</taxon>
        <taxon>Cymbomonas</taxon>
    </lineage>
</organism>
<dbReference type="AlphaFoldDB" id="A0AAE0FAN1"/>
<evidence type="ECO:0000313" key="2">
    <source>
        <dbReference type="Proteomes" id="UP001190700"/>
    </source>
</evidence>
<evidence type="ECO:0000313" key="1">
    <source>
        <dbReference type="EMBL" id="KAK3256095.1"/>
    </source>
</evidence>
<reference evidence="1 2" key="1">
    <citation type="journal article" date="2015" name="Genome Biol. Evol.">
        <title>Comparative Genomics of a Bacterivorous Green Alga Reveals Evolutionary Causalities and Consequences of Phago-Mixotrophic Mode of Nutrition.</title>
        <authorList>
            <person name="Burns J.A."/>
            <person name="Paasch A."/>
            <person name="Narechania A."/>
            <person name="Kim E."/>
        </authorList>
    </citation>
    <scope>NUCLEOTIDE SEQUENCE [LARGE SCALE GENOMIC DNA]</scope>
    <source>
        <strain evidence="1 2">PLY_AMNH</strain>
    </source>
</reference>